<sequence length="443" mass="51141">MHLIFENLLPNLIKHWTGEFKGLDEGSEAYRFLPHIWEAIGKATAAAGGTMPSAYGARVPNIEQDRANMSAEMWSLWLLYIGPVVLRRRFLHQKYYDHFVELVRLVQICLQFEITHDEICDVRAGFQKWVVDYEKIYYQHNPERVSACPLTIHALLHIADSIEYMGPVWCYWAFPMERYCGNLQPALKSRRYPYASLDRYVVERAQMEQINAIYNVAPEMSLRPPHRKIPRGGYAPIAYPTCILLPPRVAGPIESPALTAIVVALATRFNMRVQEVRPHVRNADIVQYGRVRRVDTDEGDTIRAADLVASREDSRDADYVRYELYVDRNKRSKRKKVELELETFYGQLRRIYVVRFRDPHAIAAFDLGNEPEIVLASIRSCPVTETHNVLDIHYYENQGELDTVDITSIQALVGRVRDIDRWAIVDRSGTLARAVFDSSRDSN</sequence>
<accession>A0A550BT99</accession>
<dbReference type="EMBL" id="VDMD01000095">
    <property type="protein sequence ID" value="TRM55775.1"/>
    <property type="molecule type" value="Genomic_DNA"/>
</dbReference>
<dbReference type="PANTHER" id="PTHR46579:SF1">
    <property type="entry name" value="F5_8 TYPE C DOMAIN-CONTAINING PROTEIN"/>
    <property type="match status" value="1"/>
</dbReference>
<dbReference type="Proteomes" id="UP000320762">
    <property type="component" value="Unassembled WGS sequence"/>
</dbReference>
<name>A0A550BT99_9AGAR</name>
<dbReference type="OrthoDB" id="6613063at2759"/>
<gene>
    <name evidence="1" type="ORF">BD626DRAFT_415516</name>
</gene>
<evidence type="ECO:0000313" key="2">
    <source>
        <dbReference type="Proteomes" id="UP000320762"/>
    </source>
</evidence>
<dbReference type="PANTHER" id="PTHR46579">
    <property type="entry name" value="F5/8 TYPE C DOMAIN-CONTAINING PROTEIN-RELATED"/>
    <property type="match status" value="1"/>
</dbReference>
<comment type="caution">
    <text evidence="1">The sequence shown here is derived from an EMBL/GenBank/DDBJ whole genome shotgun (WGS) entry which is preliminary data.</text>
</comment>
<organism evidence="1 2">
    <name type="scientific">Schizophyllum amplum</name>
    <dbReference type="NCBI Taxonomy" id="97359"/>
    <lineage>
        <taxon>Eukaryota</taxon>
        <taxon>Fungi</taxon>
        <taxon>Dikarya</taxon>
        <taxon>Basidiomycota</taxon>
        <taxon>Agaricomycotina</taxon>
        <taxon>Agaricomycetes</taxon>
        <taxon>Agaricomycetidae</taxon>
        <taxon>Agaricales</taxon>
        <taxon>Schizophyllaceae</taxon>
        <taxon>Schizophyllum</taxon>
    </lineage>
</organism>
<evidence type="ECO:0000313" key="1">
    <source>
        <dbReference type="EMBL" id="TRM55775.1"/>
    </source>
</evidence>
<reference evidence="1 2" key="1">
    <citation type="journal article" date="2019" name="New Phytol.">
        <title>Comparative genomics reveals unique wood-decay strategies and fruiting body development in the Schizophyllaceae.</title>
        <authorList>
            <person name="Almasi E."/>
            <person name="Sahu N."/>
            <person name="Krizsan K."/>
            <person name="Balint B."/>
            <person name="Kovacs G.M."/>
            <person name="Kiss B."/>
            <person name="Cseklye J."/>
            <person name="Drula E."/>
            <person name="Henrissat B."/>
            <person name="Nagy I."/>
            <person name="Chovatia M."/>
            <person name="Adam C."/>
            <person name="LaButti K."/>
            <person name="Lipzen A."/>
            <person name="Riley R."/>
            <person name="Grigoriev I.V."/>
            <person name="Nagy L.G."/>
        </authorList>
    </citation>
    <scope>NUCLEOTIDE SEQUENCE [LARGE SCALE GENOMIC DNA]</scope>
    <source>
        <strain evidence="1 2">NL-1724</strain>
    </source>
</reference>
<keyword evidence="2" id="KW-1185">Reference proteome</keyword>
<protein>
    <submittedName>
        <fullName evidence="1">Uncharacterized protein</fullName>
    </submittedName>
</protein>
<proteinExistence type="predicted"/>
<dbReference type="AlphaFoldDB" id="A0A550BT99"/>